<evidence type="ECO:0000313" key="3">
    <source>
        <dbReference type="EMBL" id="MDL4843212.1"/>
    </source>
</evidence>
<name>A0ABT7LBG1_9BACI</name>
<gene>
    <name evidence="3" type="ORF">QQS35_22500</name>
</gene>
<proteinExistence type="predicted"/>
<evidence type="ECO:0000313" key="4">
    <source>
        <dbReference type="Proteomes" id="UP001235343"/>
    </source>
</evidence>
<dbReference type="Proteomes" id="UP001235343">
    <property type="component" value="Unassembled WGS sequence"/>
</dbReference>
<feature type="coiled-coil region" evidence="1">
    <location>
        <begin position="16"/>
        <end position="111"/>
    </location>
</feature>
<dbReference type="RefSeq" id="WP_285934510.1">
    <property type="nucleotide sequence ID" value="NZ_JASTZU010000063.1"/>
</dbReference>
<organism evidence="3 4">
    <name type="scientific">Aquibacillus rhizosphaerae</name>
    <dbReference type="NCBI Taxonomy" id="3051431"/>
    <lineage>
        <taxon>Bacteria</taxon>
        <taxon>Bacillati</taxon>
        <taxon>Bacillota</taxon>
        <taxon>Bacilli</taxon>
        <taxon>Bacillales</taxon>
        <taxon>Bacillaceae</taxon>
        <taxon>Aquibacillus</taxon>
    </lineage>
</organism>
<feature type="compositionally biased region" description="Polar residues" evidence="2">
    <location>
        <begin position="181"/>
        <end position="194"/>
    </location>
</feature>
<comment type="caution">
    <text evidence="3">The sequence shown here is derived from an EMBL/GenBank/DDBJ whole genome shotgun (WGS) entry which is preliminary data.</text>
</comment>
<dbReference type="EMBL" id="JASTZU010000063">
    <property type="protein sequence ID" value="MDL4843212.1"/>
    <property type="molecule type" value="Genomic_DNA"/>
</dbReference>
<evidence type="ECO:0000256" key="2">
    <source>
        <dbReference type="SAM" id="MobiDB-lite"/>
    </source>
</evidence>
<feature type="region of interest" description="Disordered" evidence="2">
    <location>
        <begin position="179"/>
        <end position="200"/>
    </location>
</feature>
<keyword evidence="1" id="KW-0175">Coiled coil</keyword>
<keyword evidence="4" id="KW-1185">Reference proteome</keyword>
<reference evidence="3 4" key="1">
    <citation type="submission" date="2023-06" db="EMBL/GenBank/DDBJ databases">
        <title>Aquibacillus rhizosphaerae LR5S19.</title>
        <authorList>
            <person name="Sun J.-Q."/>
        </authorList>
    </citation>
    <scope>NUCLEOTIDE SEQUENCE [LARGE SCALE GENOMIC DNA]</scope>
    <source>
        <strain evidence="3 4">LR5S19</strain>
    </source>
</reference>
<evidence type="ECO:0000256" key="1">
    <source>
        <dbReference type="SAM" id="Coils"/>
    </source>
</evidence>
<accession>A0ABT7LBG1</accession>
<sequence>MKTDYSKDISLSDDMTIQLQQKIIHLQSELKKYQNRVRLYRKDYFSLGMDALKNKTKELTNYNLELEQKVTSLEAELNDKFEENRMLIKKVEQLEILLEEKEMQIEDDALQKGDPAEKKQYDDSVSKDYLQVIKDIVLRYSEMLCIMEAKQEDLEEQKNSIYDKFNEYDNRMKSLEKLSKTRGSGNLYNEIKTSTSDHTE</sequence>
<protein>
    <submittedName>
        <fullName evidence="3">Uncharacterized protein</fullName>
    </submittedName>
</protein>